<dbReference type="SUPFAM" id="SSF55781">
    <property type="entry name" value="GAF domain-like"/>
    <property type="match status" value="1"/>
</dbReference>
<dbReference type="SMART" id="SM00387">
    <property type="entry name" value="HATPase_c"/>
    <property type="match status" value="1"/>
</dbReference>
<name>A0ABP7P0W2_9GAMM</name>
<keyword evidence="5" id="KW-0812">Transmembrane</keyword>
<dbReference type="CDD" id="cd00075">
    <property type="entry name" value="HATPase"/>
    <property type="match status" value="1"/>
</dbReference>
<dbReference type="Gene3D" id="3.30.450.40">
    <property type="match status" value="1"/>
</dbReference>
<dbReference type="PANTHER" id="PTHR45436:SF5">
    <property type="entry name" value="SENSOR HISTIDINE KINASE TRCS"/>
    <property type="match status" value="1"/>
</dbReference>
<keyword evidence="3" id="KW-0597">Phosphoprotein</keyword>
<protein>
    <recommendedName>
        <fullName evidence="2">histidine kinase</fullName>
        <ecNumber evidence="2">2.7.13.3</ecNumber>
    </recommendedName>
</protein>
<dbReference type="Pfam" id="PF00512">
    <property type="entry name" value="HisKA"/>
    <property type="match status" value="1"/>
</dbReference>
<evidence type="ECO:0000256" key="2">
    <source>
        <dbReference type="ARBA" id="ARBA00012438"/>
    </source>
</evidence>
<dbReference type="InterPro" id="IPR050428">
    <property type="entry name" value="TCS_sensor_his_kinase"/>
</dbReference>
<evidence type="ECO:0000256" key="5">
    <source>
        <dbReference type="ARBA" id="ARBA00022692"/>
    </source>
</evidence>
<dbReference type="PROSITE" id="PS50109">
    <property type="entry name" value="HIS_KIN"/>
    <property type="match status" value="1"/>
</dbReference>
<evidence type="ECO:0000313" key="9">
    <source>
        <dbReference type="EMBL" id="GAA3957343.1"/>
    </source>
</evidence>
<dbReference type="InterPro" id="IPR005467">
    <property type="entry name" value="His_kinase_dom"/>
</dbReference>
<proteinExistence type="predicted"/>
<evidence type="ECO:0000256" key="1">
    <source>
        <dbReference type="ARBA" id="ARBA00000085"/>
    </source>
</evidence>
<dbReference type="InterPro" id="IPR003018">
    <property type="entry name" value="GAF"/>
</dbReference>
<dbReference type="Proteomes" id="UP001501337">
    <property type="component" value="Unassembled WGS sequence"/>
</dbReference>
<evidence type="ECO:0000256" key="4">
    <source>
        <dbReference type="ARBA" id="ARBA00022679"/>
    </source>
</evidence>
<evidence type="ECO:0000256" key="7">
    <source>
        <dbReference type="ARBA" id="ARBA00022989"/>
    </source>
</evidence>
<dbReference type="CDD" id="cd00082">
    <property type="entry name" value="HisKA"/>
    <property type="match status" value="1"/>
</dbReference>
<dbReference type="PANTHER" id="PTHR45436">
    <property type="entry name" value="SENSOR HISTIDINE KINASE YKOH"/>
    <property type="match status" value="1"/>
</dbReference>
<dbReference type="Gene3D" id="3.30.565.10">
    <property type="entry name" value="Histidine kinase-like ATPase, C-terminal domain"/>
    <property type="match status" value="1"/>
</dbReference>
<accession>A0ABP7P0W2</accession>
<dbReference type="InterPro" id="IPR036097">
    <property type="entry name" value="HisK_dim/P_sf"/>
</dbReference>
<keyword evidence="7" id="KW-0472">Membrane</keyword>
<evidence type="ECO:0000313" key="10">
    <source>
        <dbReference type="Proteomes" id="UP001501337"/>
    </source>
</evidence>
<dbReference type="Gene3D" id="1.10.287.130">
    <property type="match status" value="1"/>
</dbReference>
<dbReference type="SMART" id="SM00388">
    <property type="entry name" value="HisKA"/>
    <property type="match status" value="1"/>
</dbReference>
<reference evidence="10" key="1">
    <citation type="journal article" date="2019" name="Int. J. Syst. Evol. Microbiol.">
        <title>The Global Catalogue of Microorganisms (GCM) 10K type strain sequencing project: providing services to taxonomists for standard genome sequencing and annotation.</title>
        <authorList>
            <consortium name="The Broad Institute Genomics Platform"/>
            <consortium name="The Broad Institute Genome Sequencing Center for Infectious Disease"/>
            <person name="Wu L."/>
            <person name="Ma J."/>
        </authorList>
    </citation>
    <scope>NUCLEOTIDE SEQUENCE [LARGE SCALE GENOMIC DNA]</scope>
    <source>
        <strain evidence="10">JCM 17555</strain>
    </source>
</reference>
<keyword evidence="7" id="KW-1133">Transmembrane helix</keyword>
<evidence type="ECO:0000256" key="3">
    <source>
        <dbReference type="ARBA" id="ARBA00022553"/>
    </source>
</evidence>
<evidence type="ECO:0000256" key="6">
    <source>
        <dbReference type="ARBA" id="ARBA00022777"/>
    </source>
</evidence>
<dbReference type="RefSeq" id="WP_344804868.1">
    <property type="nucleotide sequence ID" value="NZ_BAABBO010000007.1"/>
</dbReference>
<feature type="domain" description="Histidine kinase" evidence="8">
    <location>
        <begin position="180"/>
        <end position="390"/>
    </location>
</feature>
<dbReference type="InterPro" id="IPR003594">
    <property type="entry name" value="HATPase_dom"/>
</dbReference>
<dbReference type="GO" id="GO:0016301">
    <property type="term" value="F:kinase activity"/>
    <property type="evidence" value="ECO:0007669"/>
    <property type="project" value="UniProtKB-KW"/>
</dbReference>
<dbReference type="Pfam" id="PF01590">
    <property type="entry name" value="GAF"/>
    <property type="match status" value="1"/>
</dbReference>
<dbReference type="SUPFAM" id="SSF47384">
    <property type="entry name" value="Homodimeric domain of signal transducing histidine kinase"/>
    <property type="match status" value="1"/>
</dbReference>
<keyword evidence="10" id="KW-1185">Reference proteome</keyword>
<dbReference type="InterPro" id="IPR029016">
    <property type="entry name" value="GAF-like_dom_sf"/>
</dbReference>
<keyword evidence="4" id="KW-0808">Transferase</keyword>
<dbReference type="InterPro" id="IPR003661">
    <property type="entry name" value="HisK_dim/P_dom"/>
</dbReference>
<organism evidence="9 10">
    <name type="scientific">Allohahella marinimesophila</name>
    <dbReference type="NCBI Taxonomy" id="1054972"/>
    <lineage>
        <taxon>Bacteria</taxon>
        <taxon>Pseudomonadati</taxon>
        <taxon>Pseudomonadota</taxon>
        <taxon>Gammaproteobacteria</taxon>
        <taxon>Oceanospirillales</taxon>
        <taxon>Hahellaceae</taxon>
        <taxon>Allohahella</taxon>
    </lineage>
</organism>
<comment type="caution">
    <text evidence="9">The sequence shown here is derived from an EMBL/GenBank/DDBJ whole genome shotgun (WGS) entry which is preliminary data.</text>
</comment>
<dbReference type="SMART" id="SM00065">
    <property type="entry name" value="GAF"/>
    <property type="match status" value="1"/>
</dbReference>
<dbReference type="EMBL" id="BAABBO010000007">
    <property type="protein sequence ID" value="GAA3957343.1"/>
    <property type="molecule type" value="Genomic_DNA"/>
</dbReference>
<dbReference type="SUPFAM" id="SSF55874">
    <property type="entry name" value="ATPase domain of HSP90 chaperone/DNA topoisomerase II/histidine kinase"/>
    <property type="match status" value="1"/>
</dbReference>
<comment type="catalytic activity">
    <reaction evidence="1">
        <text>ATP + protein L-histidine = ADP + protein N-phospho-L-histidine.</text>
        <dbReference type="EC" id="2.7.13.3"/>
    </reaction>
</comment>
<dbReference type="EC" id="2.7.13.3" evidence="2"/>
<dbReference type="InterPro" id="IPR036890">
    <property type="entry name" value="HATPase_C_sf"/>
</dbReference>
<keyword evidence="6 9" id="KW-0418">Kinase</keyword>
<dbReference type="Pfam" id="PF02518">
    <property type="entry name" value="HATPase_c"/>
    <property type="match status" value="1"/>
</dbReference>
<sequence length="406" mass="44339">MPTHAIAPVYEIQRISAVPTILEAVAGMTGLRFVCVAHVTSDAWTACAVLDRLDFGVKVGEGLDVTTTLCREVRNTQQPVVIDRVADDDVYCQHHTPKIYGFQSYISIPIFRPNGDYFGTLCGLDPLPAKLSSTEVVAGMQAFARLISMQLANESSMMETEMALLDERETSELREQFIAVLGHDLRTPLSSILTGLEILTLRNADAATVPLLQRIERSARRISTLIDDVVDFTRGRMGGGIALQMRCDPALDQTLEQVISELRGMYPEREIRVELDRDINLQCDSARLGQLLSNLLKNALVHGDPALPVSVVARKVGGDFSIQVCNGGEPVPEAVLEKLFKPFWRPEIKREGLGLGLFIVAEIARSHGGGIKVDSTDDNTCFTFSMRDPGFSGEPVGEVSFGGGHA</sequence>
<gene>
    <name evidence="9" type="ORF">GCM10022278_14870</name>
</gene>
<evidence type="ECO:0000259" key="8">
    <source>
        <dbReference type="PROSITE" id="PS50109"/>
    </source>
</evidence>